<feature type="domain" description="HTH lysR-type" evidence="5">
    <location>
        <begin position="16"/>
        <end position="73"/>
    </location>
</feature>
<dbReference type="FunFam" id="1.10.10.10:FF:000001">
    <property type="entry name" value="LysR family transcriptional regulator"/>
    <property type="match status" value="1"/>
</dbReference>
<dbReference type="AlphaFoldDB" id="A0AB72WY91"/>
<sequence length="328" mass="36250">MNIQSYASTAYLKASMDIRELKSFIRVARAGSFSRAAAELYIAQPALSRQIAKLEAEIGVPLLVRHGRGVRLTSAGSRLLERAEMITHLLSETSEDVRASADEERGHLAVGLPPTMGALIGADLVQAFRAQWPRVSLHVREGLSSSLQEWVLDRRVDLAVVYNQPPLDAFHVRPLFSEPMILVGPPGSETDQREYQIRDLASIPLILPGLPHSNRRLVEQAAIQHGVRLRVALEVDSVSLTKQLVKAGAGYSILTYIAIKEEIARGELVAHRIGRPGIRSSVAITTLRENPPSRFAAAWTALLQDRLKQFIASESWKADVVWPDDRAR</sequence>
<dbReference type="GO" id="GO:0005829">
    <property type="term" value="C:cytosol"/>
    <property type="evidence" value="ECO:0007669"/>
    <property type="project" value="TreeGrafter"/>
</dbReference>
<organism evidence="6 7">
    <name type="scientific">Ralstonia edaphi</name>
    <dbReference type="NCBI Taxonomy" id="3058599"/>
    <lineage>
        <taxon>Bacteria</taxon>
        <taxon>Pseudomonadati</taxon>
        <taxon>Pseudomonadota</taxon>
        <taxon>Betaproteobacteria</taxon>
        <taxon>Burkholderiales</taxon>
        <taxon>Burkholderiaceae</taxon>
        <taxon>Ralstonia</taxon>
    </lineage>
</organism>
<dbReference type="GO" id="GO:0003677">
    <property type="term" value="F:DNA binding"/>
    <property type="evidence" value="ECO:0007669"/>
    <property type="project" value="UniProtKB-KW"/>
</dbReference>
<dbReference type="InterPro" id="IPR036390">
    <property type="entry name" value="WH_DNA-bd_sf"/>
</dbReference>
<keyword evidence="2" id="KW-0805">Transcription regulation</keyword>
<keyword evidence="7" id="KW-1185">Reference proteome</keyword>
<reference evidence="6 7" key="1">
    <citation type="submission" date="2023-07" db="EMBL/GenBank/DDBJ databases">
        <authorList>
            <person name="Peeters C."/>
        </authorList>
    </citation>
    <scope>NUCLEOTIDE SEQUENCE [LARGE SCALE GENOMIC DNA]</scope>
    <source>
        <strain evidence="6 7">R-16034</strain>
    </source>
</reference>
<dbReference type="Pfam" id="PF00126">
    <property type="entry name" value="HTH_1"/>
    <property type="match status" value="1"/>
</dbReference>
<evidence type="ECO:0000256" key="1">
    <source>
        <dbReference type="ARBA" id="ARBA00009437"/>
    </source>
</evidence>
<evidence type="ECO:0000259" key="5">
    <source>
        <dbReference type="PROSITE" id="PS50931"/>
    </source>
</evidence>
<dbReference type="InterPro" id="IPR036388">
    <property type="entry name" value="WH-like_DNA-bd_sf"/>
</dbReference>
<evidence type="ECO:0000256" key="3">
    <source>
        <dbReference type="ARBA" id="ARBA00023125"/>
    </source>
</evidence>
<dbReference type="PANTHER" id="PTHR30419">
    <property type="entry name" value="HTH-TYPE TRANSCRIPTIONAL REGULATOR YBHD"/>
    <property type="match status" value="1"/>
</dbReference>
<keyword evidence="3" id="KW-0238">DNA-binding</keyword>
<comment type="caution">
    <text evidence="6">The sequence shown here is derived from an EMBL/GenBank/DDBJ whole genome shotgun (WGS) entry which is preliminary data.</text>
</comment>
<dbReference type="InterPro" id="IPR005119">
    <property type="entry name" value="LysR_subst-bd"/>
</dbReference>
<comment type="similarity">
    <text evidence="1">Belongs to the LysR transcriptional regulatory family.</text>
</comment>
<dbReference type="Pfam" id="PF03466">
    <property type="entry name" value="LysR_substrate"/>
    <property type="match status" value="1"/>
</dbReference>
<proteinExistence type="inferred from homology"/>
<evidence type="ECO:0000256" key="2">
    <source>
        <dbReference type="ARBA" id="ARBA00023015"/>
    </source>
</evidence>
<dbReference type="PANTHER" id="PTHR30419:SF8">
    <property type="entry name" value="NITROGEN ASSIMILATION TRANSCRIPTIONAL ACTIVATOR-RELATED"/>
    <property type="match status" value="1"/>
</dbReference>
<dbReference type="CDD" id="cd08433">
    <property type="entry name" value="PBP2_Nac"/>
    <property type="match status" value="1"/>
</dbReference>
<protein>
    <submittedName>
        <fullName evidence="6">HTH-type transcriptional regulator GltC</fullName>
    </submittedName>
</protein>
<evidence type="ECO:0000256" key="4">
    <source>
        <dbReference type="ARBA" id="ARBA00023163"/>
    </source>
</evidence>
<dbReference type="InterPro" id="IPR000847">
    <property type="entry name" value="LysR_HTH_N"/>
</dbReference>
<evidence type="ECO:0000313" key="7">
    <source>
        <dbReference type="Proteomes" id="UP001189225"/>
    </source>
</evidence>
<dbReference type="SUPFAM" id="SSF46785">
    <property type="entry name" value="Winged helix' DNA-binding domain"/>
    <property type="match status" value="1"/>
</dbReference>
<keyword evidence="4" id="KW-0804">Transcription</keyword>
<dbReference type="GO" id="GO:0003700">
    <property type="term" value="F:DNA-binding transcription factor activity"/>
    <property type="evidence" value="ECO:0007669"/>
    <property type="project" value="InterPro"/>
</dbReference>
<dbReference type="EMBL" id="CATWHI010000001">
    <property type="protein sequence ID" value="CAJ0738201.1"/>
    <property type="molecule type" value="Genomic_DNA"/>
</dbReference>
<dbReference type="PRINTS" id="PR00039">
    <property type="entry name" value="HTHLYSR"/>
</dbReference>
<dbReference type="Gene3D" id="3.40.190.290">
    <property type="match status" value="1"/>
</dbReference>
<dbReference type="Gene3D" id="1.10.10.10">
    <property type="entry name" value="Winged helix-like DNA-binding domain superfamily/Winged helix DNA-binding domain"/>
    <property type="match status" value="1"/>
</dbReference>
<dbReference type="PROSITE" id="PS50931">
    <property type="entry name" value="HTH_LYSR"/>
    <property type="match status" value="1"/>
</dbReference>
<evidence type="ECO:0000313" key="6">
    <source>
        <dbReference type="EMBL" id="CAJ0738201.1"/>
    </source>
</evidence>
<gene>
    <name evidence="6" type="primary">gltC_4</name>
    <name evidence="6" type="ORF">R16034_01017</name>
</gene>
<name>A0AB72WY91_9RALS</name>
<dbReference type="InterPro" id="IPR050950">
    <property type="entry name" value="HTH-type_LysR_regulators"/>
</dbReference>
<accession>A0AB72WY91</accession>
<dbReference type="SUPFAM" id="SSF53850">
    <property type="entry name" value="Periplasmic binding protein-like II"/>
    <property type="match status" value="1"/>
</dbReference>
<dbReference type="Proteomes" id="UP001189225">
    <property type="component" value="Unassembled WGS sequence"/>
</dbReference>